<accession>A0AAV3M7E5</accession>
<dbReference type="Proteomes" id="UP000022311">
    <property type="component" value="Unassembled WGS sequence"/>
</dbReference>
<dbReference type="RefSeq" id="WP_051489814.1">
    <property type="nucleotide sequence ID" value="NZ_JALD01000032.1"/>
</dbReference>
<organism evidence="1 2">
    <name type="scientific">Providencia alcalifaciens 205/92</name>
    <dbReference type="NCBI Taxonomy" id="1256988"/>
    <lineage>
        <taxon>Bacteria</taxon>
        <taxon>Pseudomonadati</taxon>
        <taxon>Pseudomonadota</taxon>
        <taxon>Gammaproteobacteria</taxon>
        <taxon>Enterobacterales</taxon>
        <taxon>Morganellaceae</taxon>
        <taxon>Providencia</taxon>
    </lineage>
</organism>
<sequence>MFSSIDSSQYHSNKLMKAIIRHKHNQKITDKTLSKIQKYTNKVKNTSSPINFKIQITAAKSQLIDAPKNEEKIIKILDEVSNVSNLPDAKVVSSTRNTILKNNQILLVKQNLKNFWDNLSGGRDNRVILPRRNVEDIFDLKCHYVSKKTLRRMNEKIGMLIEDKPQHEAIKEIENLQDKLIEKNIKPKNHFKLMKSMNKLKEEISLKGNDTTVIQSPEIREDEPSHLLQAEISNRMKNNELIFDSNELIECSPEFNDLKNAVKEHFKNVNVAEGIIKKITSHLKVLEIVEPREIIKDKLFYIEKLIGLDEKFFDKKTIVHYLKERLSFSVENLKTLFKVFTEERAKYLLIQKQALVYQL</sequence>
<comment type="caution">
    <text evidence="1">The sequence shown here is derived from an EMBL/GenBank/DDBJ whole genome shotgun (WGS) entry which is preliminary data.</text>
</comment>
<gene>
    <name evidence="1" type="ORF">HMPREF1563_1181</name>
</gene>
<name>A0AAV3M7E5_9GAMM</name>
<proteinExistence type="predicted"/>
<evidence type="ECO:0000313" key="2">
    <source>
        <dbReference type="Proteomes" id="UP000022311"/>
    </source>
</evidence>
<protein>
    <submittedName>
        <fullName evidence="1">Uncharacterized protein</fullName>
    </submittedName>
</protein>
<evidence type="ECO:0000313" key="1">
    <source>
        <dbReference type="EMBL" id="EUD11793.1"/>
    </source>
</evidence>
<reference evidence="1 2" key="1">
    <citation type="submission" date="2014-01" db="EMBL/GenBank/DDBJ databases">
        <authorList>
            <person name="Durkin A.S."/>
            <person name="McCorrison J."/>
            <person name="Torralba M."/>
            <person name="Gillis M."/>
            <person name="Haft D.H."/>
            <person name="Methe B."/>
            <person name="Sutton G."/>
            <person name="Nelson K.E."/>
        </authorList>
    </citation>
    <scope>NUCLEOTIDE SEQUENCE [LARGE SCALE GENOMIC DNA]</scope>
    <source>
        <strain evidence="1 2">205/92</strain>
    </source>
</reference>
<dbReference type="AlphaFoldDB" id="A0AAV3M7E5"/>
<dbReference type="EMBL" id="JALD01000032">
    <property type="protein sequence ID" value="EUD11793.1"/>
    <property type="molecule type" value="Genomic_DNA"/>
</dbReference>